<feature type="compositionally biased region" description="Polar residues" evidence="1">
    <location>
        <begin position="50"/>
        <end position="62"/>
    </location>
</feature>
<organism evidence="2 3">
    <name type="scientific">Smittium culicis</name>
    <dbReference type="NCBI Taxonomy" id="133412"/>
    <lineage>
        <taxon>Eukaryota</taxon>
        <taxon>Fungi</taxon>
        <taxon>Fungi incertae sedis</taxon>
        <taxon>Zoopagomycota</taxon>
        <taxon>Kickxellomycotina</taxon>
        <taxon>Harpellomycetes</taxon>
        <taxon>Harpellales</taxon>
        <taxon>Legeriomycetaceae</taxon>
        <taxon>Smittium</taxon>
    </lineage>
</organism>
<evidence type="ECO:0000313" key="3">
    <source>
        <dbReference type="Proteomes" id="UP000187283"/>
    </source>
</evidence>
<feature type="region of interest" description="Disordered" evidence="1">
    <location>
        <begin position="50"/>
        <end position="70"/>
    </location>
</feature>
<gene>
    <name evidence="2" type="ORF">AYI70_g10599</name>
</gene>
<proteinExistence type="predicted"/>
<keyword evidence="3" id="KW-1185">Reference proteome</keyword>
<sequence>MSVVRQINHIIAGKTSFNNNRFDRLIKHTLKFDKSIYSKINRSFTSVTRQSKDINTNSSNKSIPDKENEHVKEYGSEYELQLNKF</sequence>
<dbReference type="Proteomes" id="UP000187283">
    <property type="component" value="Unassembled WGS sequence"/>
</dbReference>
<dbReference type="AlphaFoldDB" id="A0A1R1X5S9"/>
<comment type="caution">
    <text evidence="2">The sequence shown here is derived from an EMBL/GenBank/DDBJ whole genome shotgun (WGS) entry which is preliminary data.</text>
</comment>
<reference evidence="2 3" key="1">
    <citation type="submission" date="2017-01" db="EMBL/GenBank/DDBJ databases">
        <authorList>
            <person name="Mah S.A."/>
            <person name="Swanson W.J."/>
            <person name="Moy G.W."/>
            <person name="Vacquier V.D."/>
        </authorList>
    </citation>
    <scope>NUCLEOTIDE SEQUENCE [LARGE SCALE GENOMIC DNA]</scope>
    <source>
        <strain evidence="2 3">GSMNP</strain>
    </source>
</reference>
<evidence type="ECO:0000256" key="1">
    <source>
        <dbReference type="SAM" id="MobiDB-lite"/>
    </source>
</evidence>
<name>A0A1R1X5S9_9FUNG</name>
<accession>A0A1R1X5S9</accession>
<dbReference type="EMBL" id="LSSN01005216">
    <property type="protein sequence ID" value="OMJ09996.1"/>
    <property type="molecule type" value="Genomic_DNA"/>
</dbReference>
<protein>
    <submittedName>
        <fullName evidence="2">Uncharacterized protein</fullName>
    </submittedName>
</protein>
<evidence type="ECO:0000313" key="2">
    <source>
        <dbReference type="EMBL" id="OMJ09996.1"/>
    </source>
</evidence>